<dbReference type="Proteomes" id="UP000799423">
    <property type="component" value="Unassembled WGS sequence"/>
</dbReference>
<name>A0A6A7B5B6_9PLEO</name>
<gene>
    <name evidence="2" type="ORF">T440DRAFT_518886</name>
</gene>
<feature type="compositionally biased region" description="Basic and acidic residues" evidence="1">
    <location>
        <begin position="180"/>
        <end position="192"/>
    </location>
</feature>
<evidence type="ECO:0000313" key="3">
    <source>
        <dbReference type="Proteomes" id="UP000799423"/>
    </source>
</evidence>
<feature type="region of interest" description="Disordered" evidence="1">
    <location>
        <begin position="1"/>
        <end position="41"/>
    </location>
</feature>
<dbReference type="AlphaFoldDB" id="A0A6A7B5B6"/>
<protein>
    <submittedName>
        <fullName evidence="2">Uncharacterized protein</fullName>
    </submittedName>
</protein>
<organism evidence="2 3">
    <name type="scientific">Plenodomus tracheiphilus IPT5</name>
    <dbReference type="NCBI Taxonomy" id="1408161"/>
    <lineage>
        <taxon>Eukaryota</taxon>
        <taxon>Fungi</taxon>
        <taxon>Dikarya</taxon>
        <taxon>Ascomycota</taxon>
        <taxon>Pezizomycotina</taxon>
        <taxon>Dothideomycetes</taxon>
        <taxon>Pleosporomycetidae</taxon>
        <taxon>Pleosporales</taxon>
        <taxon>Pleosporineae</taxon>
        <taxon>Leptosphaeriaceae</taxon>
        <taxon>Plenodomus</taxon>
    </lineage>
</organism>
<evidence type="ECO:0000256" key="1">
    <source>
        <dbReference type="SAM" id="MobiDB-lite"/>
    </source>
</evidence>
<feature type="compositionally biased region" description="Polar residues" evidence="1">
    <location>
        <begin position="151"/>
        <end position="171"/>
    </location>
</feature>
<dbReference type="EMBL" id="MU006310">
    <property type="protein sequence ID" value="KAF2849645.1"/>
    <property type="molecule type" value="Genomic_DNA"/>
</dbReference>
<feature type="compositionally biased region" description="Polar residues" evidence="1">
    <location>
        <begin position="31"/>
        <end position="41"/>
    </location>
</feature>
<proteinExistence type="predicted"/>
<reference evidence="2" key="1">
    <citation type="submission" date="2020-01" db="EMBL/GenBank/DDBJ databases">
        <authorList>
            <consortium name="DOE Joint Genome Institute"/>
            <person name="Haridas S."/>
            <person name="Albert R."/>
            <person name="Binder M."/>
            <person name="Bloem J."/>
            <person name="Labutti K."/>
            <person name="Salamov A."/>
            <person name="Andreopoulos B."/>
            <person name="Baker S.E."/>
            <person name="Barry K."/>
            <person name="Bills G."/>
            <person name="Bluhm B.H."/>
            <person name="Cannon C."/>
            <person name="Castanera R."/>
            <person name="Culley D.E."/>
            <person name="Daum C."/>
            <person name="Ezra D."/>
            <person name="Gonzalez J.B."/>
            <person name="Henrissat B."/>
            <person name="Kuo A."/>
            <person name="Liang C."/>
            <person name="Lipzen A."/>
            <person name="Lutzoni F."/>
            <person name="Magnuson J."/>
            <person name="Mondo S."/>
            <person name="Nolan M."/>
            <person name="Ohm R."/>
            <person name="Pangilinan J."/>
            <person name="Park H.-J."/>
            <person name="Ramirez L."/>
            <person name="Alfaro M."/>
            <person name="Sun H."/>
            <person name="Tritt A."/>
            <person name="Yoshinaga Y."/>
            <person name="Zwiers L.-H."/>
            <person name="Turgeon B.G."/>
            <person name="Goodwin S.B."/>
            <person name="Spatafora J.W."/>
            <person name="Crous P.W."/>
            <person name="Grigoriev I.V."/>
        </authorList>
    </citation>
    <scope>NUCLEOTIDE SEQUENCE</scope>
    <source>
        <strain evidence="2">IPT5</strain>
    </source>
</reference>
<accession>A0A6A7B5B6</accession>
<feature type="region of interest" description="Disordered" evidence="1">
    <location>
        <begin position="134"/>
        <end position="193"/>
    </location>
</feature>
<keyword evidence="3" id="KW-1185">Reference proteome</keyword>
<feature type="compositionally biased region" description="Basic and acidic residues" evidence="1">
    <location>
        <begin position="231"/>
        <end position="249"/>
    </location>
</feature>
<feature type="region of interest" description="Disordered" evidence="1">
    <location>
        <begin position="231"/>
        <end position="265"/>
    </location>
</feature>
<sequence length="265" mass="29992">MDPSSPRYEWPTEETLESPSPNQELRIGESRSPTDNGSPFQDLSLLRTKDILHYGQNKDYTFASRTHSLYWSHTQDQYSITIPQATIQGRQPHPVHSSPCPSSHNGITNAWRQEWDTHPRDPLPCRATEMMFLTRPKSFSRPQKSAPEWGYQSNSDTGPDPTGSRSQTSQREVAKKRRRISEGEENTAHDAAKAQVPQAIRAYGVIDLTATHIPLHDVLRALEVAYNTGYDDGRMMRTPCHESDDDPSKEPQGYGDVGNRRDSHP</sequence>
<evidence type="ECO:0000313" key="2">
    <source>
        <dbReference type="EMBL" id="KAF2849645.1"/>
    </source>
</evidence>